<sequence>MTTTVEEWLAQGNKITVLQGFSEIAPKQKFNNREIKLRGRAKTQTQMPRLSKEQAKELSDWLDAKLGRTLELANYMNCSSTKIGLIKNRKTPCSKTQFEMMKKGMRAIEGVKHESNQNPMRT</sequence>
<gene>
    <name evidence="2" type="ORF">I6L31_00160</name>
    <name evidence="1" type="ORF">I6L31_16370</name>
</gene>
<evidence type="ECO:0000313" key="1">
    <source>
        <dbReference type="EMBL" id="QXZ23215.1"/>
    </source>
</evidence>
<accession>A0ABD7F513</accession>
<name>A0ABD7F513_9GAMM</name>
<evidence type="ECO:0000313" key="2">
    <source>
        <dbReference type="EMBL" id="QXZ23262.1"/>
    </source>
</evidence>
<protein>
    <recommendedName>
        <fullName evidence="4">XRE family transcriptional regulator</fullName>
    </recommendedName>
</protein>
<dbReference type="EMBL" id="CP079898">
    <property type="protein sequence ID" value="QXZ23262.1"/>
    <property type="molecule type" value="Genomic_DNA"/>
</dbReference>
<reference evidence="2 3" key="1">
    <citation type="submission" date="2021-07" db="EMBL/GenBank/DDBJ databases">
        <title>FDA dAtabase for Regulatory Grade micrObial Sequences (FDA-ARGOS): Supporting development and validation of Infectious Disease Dx tests.</title>
        <authorList>
            <person name="Sproer C."/>
            <person name="Gronow S."/>
            <person name="Severitt S."/>
            <person name="Schroder I."/>
            <person name="Tallon L."/>
            <person name="Sadzewicz L."/>
            <person name="Zhao X."/>
            <person name="Boylan J."/>
            <person name="Ott S."/>
            <person name="Bowen H."/>
            <person name="Vavikolanu K."/>
            <person name="Mehta A."/>
            <person name="Aluvathingal J."/>
            <person name="Nadendla S."/>
            <person name="Lowell S."/>
            <person name="Myers T."/>
            <person name="Yan Y."/>
        </authorList>
    </citation>
    <scope>NUCLEOTIDE SEQUENCE [LARGE SCALE GENOMIC DNA]</scope>
    <source>
        <strain evidence="2 3">FDAARGOS_1401</strain>
    </source>
</reference>
<evidence type="ECO:0000313" key="3">
    <source>
        <dbReference type="Proteomes" id="UP000827069"/>
    </source>
</evidence>
<proteinExistence type="predicted"/>
<dbReference type="AlphaFoldDB" id="A0ABD7F513"/>
<dbReference type="Proteomes" id="UP000827069">
    <property type="component" value="Chromosome"/>
</dbReference>
<dbReference type="RefSeq" id="WP_005003569.1">
    <property type="nucleotide sequence ID" value="NZ_CP079898.1"/>
</dbReference>
<dbReference type="EMBL" id="CP079898">
    <property type="protein sequence ID" value="QXZ23215.1"/>
    <property type="molecule type" value="Genomic_DNA"/>
</dbReference>
<organism evidence="2 3">
    <name type="scientific">Acinetobacter septicus</name>
    <dbReference type="NCBI Taxonomy" id="465797"/>
    <lineage>
        <taxon>Bacteria</taxon>
        <taxon>Pseudomonadati</taxon>
        <taxon>Pseudomonadota</taxon>
        <taxon>Gammaproteobacteria</taxon>
        <taxon>Moraxellales</taxon>
        <taxon>Moraxellaceae</taxon>
        <taxon>Acinetobacter</taxon>
    </lineage>
</organism>
<evidence type="ECO:0008006" key="4">
    <source>
        <dbReference type="Google" id="ProtNLM"/>
    </source>
</evidence>
<keyword evidence="3" id="KW-1185">Reference proteome</keyword>